<name>A0A8D2L9P6_VARKO</name>
<evidence type="ECO:0000313" key="12">
    <source>
        <dbReference type="Ensembl" id="ENSVKKP00000018485.1"/>
    </source>
</evidence>
<evidence type="ECO:0000256" key="10">
    <source>
        <dbReference type="SAM" id="Phobius"/>
    </source>
</evidence>
<comment type="similarity">
    <text evidence="6">Belongs to the AUP1 family.</text>
</comment>
<reference evidence="12" key="1">
    <citation type="submission" date="2025-08" db="UniProtKB">
        <authorList>
            <consortium name="Ensembl"/>
        </authorList>
    </citation>
    <scope>IDENTIFICATION</scope>
</reference>
<dbReference type="OrthoDB" id="1854593at2759"/>
<feature type="domain" description="CUE" evidence="11">
    <location>
        <begin position="318"/>
        <end position="360"/>
    </location>
</feature>
<evidence type="ECO:0000256" key="4">
    <source>
        <dbReference type="ARBA" id="ARBA00022824"/>
    </source>
</evidence>
<evidence type="ECO:0000256" key="3">
    <source>
        <dbReference type="ARBA" id="ARBA00022677"/>
    </source>
</evidence>
<dbReference type="KEGG" id="vko:123023079"/>
<dbReference type="GeneID" id="123023079"/>
<evidence type="ECO:0000313" key="13">
    <source>
        <dbReference type="Proteomes" id="UP000694545"/>
    </source>
</evidence>
<dbReference type="CTD" id="550"/>
<evidence type="ECO:0000256" key="1">
    <source>
        <dbReference type="ARBA" id="ARBA00004406"/>
    </source>
</evidence>
<dbReference type="GO" id="GO:0036503">
    <property type="term" value="P:ERAD pathway"/>
    <property type="evidence" value="ECO:0007669"/>
    <property type="project" value="InterPro"/>
</dbReference>
<dbReference type="Gene3D" id="1.10.8.10">
    <property type="entry name" value="DNA helicase RuvA subunit, C-terminal domain"/>
    <property type="match status" value="1"/>
</dbReference>
<dbReference type="GO" id="GO:0005789">
    <property type="term" value="C:endoplasmic reticulum membrane"/>
    <property type="evidence" value="ECO:0007669"/>
    <property type="project" value="UniProtKB-SubCell"/>
</dbReference>
<dbReference type="PROSITE" id="PS51140">
    <property type="entry name" value="CUE"/>
    <property type="match status" value="1"/>
</dbReference>
<keyword evidence="10" id="KW-1133">Transmembrane helix</keyword>
<evidence type="ECO:0000256" key="8">
    <source>
        <dbReference type="ARBA" id="ARBA00035713"/>
    </source>
</evidence>
<accession>A0A8D2L9P6</accession>
<dbReference type="InterPro" id="IPR003892">
    <property type="entry name" value="CUE"/>
</dbReference>
<dbReference type="PANTHER" id="PTHR15486:SF96">
    <property type="entry name" value="LIPID DROPLET-REGULATING VLDL ASSEMBLY FACTOR AUP1"/>
    <property type="match status" value="1"/>
</dbReference>
<reference evidence="12" key="2">
    <citation type="submission" date="2025-09" db="UniProtKB">
        <authorList>
            <consortium name="Ensembl"/>
        </authorList>
    </citation>
    <scope>IDENTIFICATION</scope>
</reference>
<keyword evidence="13" id="KW-1185">Reference proteome</keyword>
<dbReference type="Proteomes" id="UP000694545">
    <property type="component" value="Unplaced"/>
</dbReference>
<dbReference type="GO" id="GO:0043130">
    <property type="term" value="F:ubiquitin binding"/>
    <property type="evidence" value="ECO:0007669"/>
    <property type="project" value="InterPro"/>
</dbReference>
<keyword evidence="5 10" id="KW-0472">Membrane</keyword>
<protein>
    <recommendedName>
        <fullName evidence="7">Lipid droplet-regulating VLDL assembly factor AUP1</fullName>
    </recommendedName>
    <alternativeName>
        <fullName evidence="8">Ancient ubiquitous protein 1</fullName>
    </alternativeName>
</protein>
<dbReference type="CDD" id="cd14420">
    <property type="entry name" value="CUE_AUP1"/>
    <property type="match status" value="1"/>
</dbReference>
<evidence type="ECO:0000256" key="6">
    <source>
        <dbReference type="ARBA" id="ARBA00035634"/>
    </source>
</evidence>
<dbReference type="AlphaFoldDB" id="A0A8D2L9P6"/>
<feature type="region of interest" description="Disordered" evidence="9">
    <location>
        <begin position="285"/>
        <end position="313"/>
    </location>
</feature>
<dbReference type="GO" id="GO:0005811">
    <property type="term" value="C:lipid droplet"/>
    <property type="evidence" value="ECO:0007669"/>
    <property type="project" value="UniProtKB-SubCell"/>
</dbReference>
<dbReference type="OMA" id="KFNSWPF"/>
<dbReference type="Ensembl" id="ENSVKKT00000018948.1">
    <property type="protein sequence ID" value="ENSVKKP00000018485.1"/>
    <property type="gene ID" value="ENSVKKG00000012592.1"/>
</dbReference>
<dbReference type="Pfam" id="PF02845">
    <property type="entry name" value="CUE"/>
    <property type="match status" value="1"/>
</dbReference>
<dbReference type="SUPFAM" id="SSF69593">
    <property type="entry name" value="Glycerol-3-phosphate (1)-acyltransferase"/>
    <property type="match status" value="1"/>
</dbReference>
<proteinExistence type="inferred from homology"/>
<evidence type="ECO:0000259" key="11">
    <source>
        <dbReference type="PROSITE" id="PS51140"/>
    </source>
</evidence>
<evidence type="ECO:0000256" key="5">
    <source>
        <dbReference type="ARBA" id="ARBA00023136"/>
    </source>
</evidence>
<dbReference type="InterPro" id="IPR048056">
    <property type="entry name" value="AUP1_CUE"/>
</dbReference>
<dbReference type="PANTHER" id="PTHR15486">
    <property type="entry name" value="ANCIENT UBIQUITOUS PROTEIN"/>
    <property type="match status" value="1"/>
</dbReference>
<keyword evidence="4" id="KW-0256">Endoplasmic reticulum</keyword>
<organism evidence="12 13">
    <name type="scientific">Varanus komodoensis</name>
    <name type="common">Komodo dragon</name>
    <dbReference type="NCBI Taxonomy" id="61221"/>
    <lineage>
        <taxon>Eukaryota</taxon>
        <taxon>Metazoa</taxon>
        <taxon>Chordata</taxon>
        <taxon>Craniata</taxon>
        <taxon>Vertebrata</taxon>
        <taxon>Euteleostomi</taxon>
        <taxon>Lepidosauria</taxon>
        <taxon>Squamata</taxon>
        <taxon>Bifurcata</taxon>
        <taxon>Unidentata</taxon>
        <taxon>Episquamata</taxon>
        <taxon>Toxicofera</taxon>
        <taxon>Anguimorpha</taxon>
        <taxon>Paleoanguimorpha</taxon>
        <taxon>Varanoidea</taxon>
        <taxon>Varanidae</taxon>
        <taxon>Varanus</taxon>
    </lineage>
</organism>
<gene>
    <name evidence="12" type="primary">AUP1</name>
</gene>
<feature type="transmembrane region" description="Helical" evidence="10">
    <location>
        <begin position="32"/>
        <end position="56"/>
    </location>
</feature>
<dbReference type="FunFam" id="1.10.8.10:FF:000049">
    <property type="entry name" value="ancient ubiquitous protein 1 isoform X2"/>
    <property type="match status" value="1"/>
</dbReference>
<comment type="subcellular location">
    <subcellularLocation>
        <location evidence="1">Endoplasmic reticulum membrane</location>
        <topology evidence="1">Peripheral membrane protein</topology>
    </subcellularLocation>
    <subcellularLocation>
        <location evidence="2">Lipid droplet</location>
    </subcellularLocation>
</comment>
<sequence length="436" mass="47957">MEHAAAPVPSVGPERLFDSQRLPSDGLLLLSLLLYAPVGLFLLLLRLFLGLHVFLVSCALPDSAPRRFVVRVMCSLLGLVVRQSRPAGRQQQQPGPRSLRAQVYIANHVTRFDHNVLNLLTSCNAPLLNGASGFICWSRGFLEVGGTESRAELLQSLKGYSSQEGNPPLLLFPEETTTNGRVGLLRFSSWPFSILDTVHPVALQVQRPFVTVSVADASWVTELLWTFFVPFTIYQVRWLPSVCRAADETREEFALRVQELLASELGVAPTRLTAADKAEHLKRLRHRPAASHSPPAHSPPPAARSPDSSGVAPAEDMHVAGMAQRVREVLPHVPLAVICKDLAQTKCVDTTIANILEGRVPFVPHEVETEPFVPVPSVSSAQHPPASPPSLVPAKLFARSPEARHLSLQERKRALYDYARRRYTEKYGTAHGKGGR</sequence>
<dbReference type="SMART" id="SM00546">
    <property type="entry name" value="CUE"/>
    <property type="match status" value="1"/>
</dbReference>
<keyword evidence="3" id="KW-0551">Lipid droplet</keyword>
<evidence type="ECO:0000256" key="7">
    <source>
        <dbReference type="ARBA" id="ARBA00035685"/>
    </source>
</evidence>
<evidence type="ECO:0000256" key="9">
    <source>
        <dbReference type="SAM" id="MobiDB-lite"/>
    </source>
</evidence>
<evidence type="ECO:0000256" key="2">
    <source>
        <dbReference type="ARBA" id="ARBA00004502"/>
    </source>
</evidence>
<dbReference type="RefSeq" id="XP_044285385.1">
    <property type="nucleotide sequence ID" value="XM_044429450.1"/>
</dbReference>
<keyword evidence="10" id="KW-0812">Transmembrane</keyword>